<evidence type="ECO:0000259" key="2">
    <source>
        <dbReference type="Pfam" id="PF05569"/>
    </source>
</evidence>
<feature type="transmembrane region" description="Helical" evidence="1">
    <location>
        <begin position="121"/>
        <end position="143"/>
    </location>
</feature>
<feature type="domain" description="Peptidase M56" evidence="2">
    <location>
        <begin position="106"/>
        <end position="276"/>
    </location>
</feature>
<accession>F7ZHH3</accession>
<dbReference type="CDD" id="cd07341">
    <property type="entry name" value="M56_BlaR1_MecR1_like"/>
    <property type="match status" value="1"/>
</dbReference>
<dbReference type="Proteomes" id="UP000001353">
    <property type="component" value="Chromosome"/>
</dbReference>
<dbReference type="InterPro" id="IPR052173">
    <property type="entry name" value="Beta-lactam_resp_regulator"/>
</dbReference>
<keyword evidence="4" id="KW-1185">Reference proteome</keyword>
<protein>
    <submittedName>
        <fullName evidence="3">BlaR-like protein</fullName>
    </submittedName>
</protein>
<reference evidence="3 4" key="1">
    <citation type="journal article" date="2011" name="BMC Genomics">
        <title>Comparative genome analysis and genome-guided physiological analysis of Roseobacter litoralis.</title>
        <authorList>
            <person name="Kalhoefer D."/>
            <person name="Thole S."/>
            <person name="Voget S."/>
            <person name="Lehmann R."/>
            <person name="Liesegang H."/>
            <person name="Wollher A."/>
            <person name="Daniel R."/>
            <person name="Simon M."/>
            <person name="Brinkhoff T."/>
        </authorList>
    </citation>
    <scope>NUCLEOTIDE SEQUENCE [LARGE SCALE GENOMIC DNA]</scope>
    <source>
        <strain evidence="4">ATCC 49566 / DSM 6996 / JCM 21268 / NBRC 15278 / OCh 149</strain>
    </source>
</reference>
<dbReference type="eggNOG" id="COG4219">
    <property type="taxonomic scope" value="Bacteria"/>
</dbReference>
<dbReference type="InterPro" id="IPR008756">
    <property type="entry name" value="Peptidase_M56"/>
</dbReference>
<dbReference type="RefSeq" id="WP_013960327.1">
    <property type="nucleotide sequence ID" value="NC_015730.1"/>
</dbReference>
<sequence length="379" mass="42853">MIPADKLLDAYVNANILFVCAYVFWVLVRGRLSLFGLERAYGTQLRLLNSIFLTILLAPLIAMGFGLLQQTGLAQGVTLNLSDMVVSYYLNGGLQMRATEFEALVTLRNTVTLNIVSGVGWFAWLTMAVLGMGFVIGVMRLVVSVMCLRRIVRGSYAWRRFGRVHLRLSDQSLVPFSTRGFYNYYVVIPSHMLAEAHELKVSLAHEFQHIRQGDLEWEILIEALKPVFFLNPVYHAWKRQVENLRELNCDSEVLSRGRIDMREYCDTLLSVCQKTLSRDRDFVIAVPKVTLVSADRPTLRQGGKSFLEARILSLTNLRDAKQSRLAVVALVLPFVAAVALLSLAIQTPPDWSQDRLMLSTVVNLERLDEINRLSAFGRN</sequence>
<dbReference type="KEGG" id="rli:RLO149_c003540"/>
<name>F7ZHH3_ROSLO</name>
<evidence type="ECO:0000313" key="4">
    <source>
        <dbReference type="Proteomes" id="UP000001353"/>
    </source>
</evidence>
<dbReference type="PANTHER" id="PTHR34978">
    <property type="entry name" value="POSSIBLE SENSOR-TRANSDUCER PROTEIN BLAR"/>
    <property type="match status" value="1"/>
</dbReference>
<gene>
    <name evidence="3" type="ordered locus">RLO149_c003540</name>
</gene>
<keyword evidence="1" id="KW-1133">Transmembrane helix</keyword>
<proteinExistence type="predicted"/>
<dbReference type="HOGENOM" id="CLU_727396_0_0_5"/>
<dbReference type="AlphaFoldDB" id="F7ZHH3"/>
<keyword evidence="1" id="KW-0812">Transmembrane</keyword>
<feature type="transmembrane region" description="Helical" evidence="1">
    <location>
        <begin position="12"/>
        <end position="28"/>
    </location>
</feature>
<dbReference type="OrthoDB" id="7743548at2"/>
<dbReference type="EMBL" id="CP002623">
    <property type="protein sequence ID" value="AEI92384.1"/>
    <property type="molecule type" value="Genomic_DNA"/>
</dbReference>
<evidence type="ECO:0000313" key="3">
    <source>
        <dbReference type="EMBL" id="AEI92384.1"/>
    </source>
</evidence>
<feature type="transmembrane region" description="Helical" evidence="1">
    <location>
        <begin position="48"/>
        <end position="68"/>
    </location>
</feature>
<dbReference type="PANTHER" id="PTHR34978:SF3">
    <property type="entry name" value="SLR0241 PROTEIN"/>
    <property type="match status" value="1"/>
</dbReference>
<keyword evidence="1" id="KW-0472">Membrane</keyword>
<dbReference type="Pfam" id="PF05569">
    <property type="entry name" value="Peptidase_M56"/>
    <property type="match status" value="1"/>
</dbReference>
<organism evidence="3 4">
    <name type="scientific">Roseobacter litoralis (strain ATCC 49566 / DSM 6996 / JCM 21268 / NBRC 15278 / OCh 149)</name>
    <dbReference type="NCBI Taxonomy" id="391595"/>
    <lineage>
        <taxon>Bacteria</taxon>
        <taxon>Pseudomonadati</taxon>
        <taxon>Pseudomonadota</taxon>
        <taxon>Alphaproteobacteria</taxon>
        <taxon>Rhodobacterales</taxon>
        <taxon>Roseobacteraceae</taxon>
        <taxon>Roseobacter</taxon>
    </lineage>
</organism>
<dbReference type="STRING" id="391595.RLO149_c003540"/>
<evidence type="ECO:0000256" key="1">
    <source>
        <dbReference type="SAM" id="Phobius"/>
    </source>
</evidence>
<feature type="transmembrane region" description="Helical" evidence="1">
    <location>
        <begin position="325"/>
        <end position="345"/>
    </location>
</feature>